<dbReference type="EMBL" id="VSSQ01040308">
    <property type="protein sequence ID" value="MPM93516.1"/>
    <property type="molecule type" value="Genomic_DNA"/>
</dbReference>
<comment type="caution">
    <text evidence="1">The sequence shown here is derived from an EMBL/GenBank/DDBJ whole genome shotgun (WGS) entry which is preliminary data.</text>
</comment>
<name>A0A645DW06_9ZZZZ</name>
<gene>
    <name evidence="1" type="ORF">SDC9_140654</name>
</gene>
<proteinExistence type="predicted"/>
<accession>A0A645DW06</accession>
<sequence>MRVNLRAVFHHVALKRNILPVQPADVGVRLRKRVFQIAMDLFQMEQLVWKRNLVVAVVI</sequence>
<dbReference type="AlphaFoldDB" id="A0A645DW06"/>
<reference evidence="1" key="1">
    <citation type="submission" date="2019-08" db="EMBL/GenBank/DDBJ databases">
        <authorList>
            <person name="Kucharzyk K."/>
            <person name="Murdoch R.W."/>
            <person name="Higgins S."/>
            <person name="Loffler F."/>
        </authorList>
    </citation>
    <scope>NUCLEOTIDE SEQUENCE</scope>
</reference>
<evidence type="ECO:0000313" key="1">
    <source>
        <dbReference type="EMBL" id="MPM93516.1"/>
    </source>
</evidence>
<protein>
    <submittedName>
        <fullName evidence="1">Uncharacterized protein</fullName>
    </submittedName>
</protein>
<organism evidence="1">
    <name type="scientific">bioreactor metagenome</name>
    <dbReference type="NCBI Taxonomy" id="1076179"/>
    <lineage>
        <taxon>unclassified sequences</taxon>
        <taxon>metagenomes</taxon>
        <taxon>ecological metagenomes</taxon>
    </lineage>
</organism>